<dbReference type="PROSITE" id="PS51186">
    <property type="entry name" value="GNAT"/>
    <property type="match status" value="1"/>
</dbReference>
<dbReference type="InterPro" id="IPR016181">
    <property type="entry name" value="Acyl_CoA_acyltransferase"/>
</dbReference>
<evidence type="ECO:0000313" key="3">
    <source>
        <dbReference type="Proteomes" id="UP000030643"/>
    </source>
</evidence>
<evidence type="ECO:0000313" key="2">
    <source>
        <dbReference type="EMBL" id="GAK30115.1"/>
    </source>
</evidence>
<dbReference type="RefSeq" id="WP_082816154.1">
    <property type="nucleotide sequence ID" value="NZ_DF820484.1"/>
</dbReference>
<dbReference type="STRING" id="1329250.WOSG25_012120"/>
<dbReference type="SUPFAM" id="SSF55729">
    <property type="entry name" value="Acyl-CoA N-acyltransferases (Nat)"/>
    <property type="match status" value="1"/>
</dbReference>
<proteinExistence type="predicted"/>
<evidence type="ECO:0000259" key="1">
    <source>
        <dbReference type="PROSITE" id="PS51186"/>
    </source>
</evidence>
<reference evidence="3" key="1">
    <citation type="journal article" date="2014" name="Genome Announc.">
        <title>Draft genome sequence of Weissella oryzae SG25T, isolated from fermented rice grains.</title>
        <authorList>
            <person name="Tanizawa Y."/>
            <person name="Fujisawa T."/>
            <person name="Mochizuki T."/>
            <person name="Kaminuma E."/>
            <person name="Suzuki Y."/>
            <person name="Nakamura Y."/>
            <person name="Tohno M."/>
        </authorList>
    </citation>
    <scope>NUCLEOTIDE SEQUENCE [LARGE SCALE GENOMIC DNA]</scope>
    <source>
        <strain evidence="3">DSM 25784 / JCM 18191 / LMG 30913 / SG25</strain>
    </source>
</reference>
<dbReference type="OrthoDB" id="9797178at2"/>
<keyword evidence="2" id="KW-0808">Transferase</keyword>
<accession>A0A069CQX5</accession>
<name>A0A069CQX5_WEIOS</name>
<dbReference type="GO" id="GO:0016747">
    <property type="term" value="F:acyltransferase activity, transferring groups other than amino-acyl groups"/>
    <property type="evidence" value="ECO:0007669"/>
    <property type="project" value="InterPro"/>
</dbReference>
<sequence length="173" mass="19244">MLIRIVKRDDYQSIHDLIVGTYKTNDSGELLVEKLRQQGDYNCQLEIIAVEDERIIGHAMLCTAQVEGNQDDGTVLASITVSDNVAEEKVGQRLIKALEMRACAAGYTYIGVLSQADSYLNFGYAPAENYGIATQKTMQNDLLMIKELITGALKNVHGKLRFNRAIEEMSVIN</sequence>
<dbReference type="InterPro" id="IPR000182">
    <property type="entry name" value="GNAT_dom"/>
</dbReference>
<gene>
    <name evidence="2" type="ORF">WOSG25_012120</name>
</gene>
<dbReference type="Gene3D" id="3.40.630.30">
    <property type="match status" value="1"/>
</dbReference>
<protein>
    <submittedName>
        <fullName evidence="2">Acetyltransferase</fullName>
    </submittedName>
</protein>
<organism evidence="2 3">
    <name type="scientific">Weissella oryzae (strain DSM 25784 / JCM 18191 / LMG 30913 / SG25)</name>
    <dbReference type="NCBI Taxonomy" id="1329250"/>
    <lineage>
        <taxon>Bacteria</taxon>
        <taxon>Bacillati</taxon>
        <taxon>Bacillota</taxon>
        <taxon>Bacilli</taxon>
        <taxon>Lactobacillales</taxon>
        <taxon>Lactobacillaceae</taxon>
        <taxon>Weissella</taxon>
    </lineage>
</organism>
<dbReference type="EMBL" id="DF820484">
    <property type="protein sequence ID" value="GAK30115.1"/>
    <property type="molecule type" value="Genomic_DNA"/>
</dbReference>
<keyword evidence="3" id="KW-1185">Reference proteome</keyword>
<dbReference type="eggNOG" id="COG3153">
    <property type="taxonomic scope" value="Bacteria"/>
</dbReference>
<dbReference type="AlphaFoldDB" id="A0A069CQX5"/>
<feature type="domain" description="N-acetyltransferase" evidence="1">
    <location>
        <begin position="1"/>
        <end position="149"/>
    </location>
</feature>
<dbReference type="Proteomes" id="UP000030643">
    <property type="component" value="Unassembled WGS sequence"/>
</dbReference>